<dbReference type="RefSeq" id="WP_380685277.1">
    <property type="nucleotide sequence ID" value="NZ_JBHRSS010000001.1"/>
</dbReference>
<organism evidence="1 2">
    <name type="scientific">Salinisphaera aquimarina</name>
    <dbReference type="NCBI Taxonomy" id="2094031"/>
    <lineage>
        <taxon>Bacteria</taxon>
        <taxon>Pseudomonadati</taxon>
        <taxon>Pseudomonadota</taxon>
        <taxon>Gammaproteobacteria</taxon>
        <taxon>Salinisphaerales</taxon>
        <taxon>Salinisphaeraceae</taxon>
        <taxon>Salinisphaera</taxon>
    </lineage>
</organism>
<comment type="caution">
    <text evidence="1">The sequence shown here is derived from an EMBL/GenBank/DDBJ whole genome shotgun (WGS) entry which is preliminary data.</text>
</comment>
<dbReference type="Pfam" id="PF07759">
    <property type="entry name" value="DUF1615"/>
    <property type="match status" value="1"/>
</dbReference>
<dbReference type="EMBL" id="JBHRSS010000001">
    <property type="protein sequence ID" value="MFC3102331.1"/>
    <property type="molecule type" value="Genomic_DNA"/>
</dbReference>
<sequence length="366" mass="39815">MQSYLRAGRALVFVTILGLSGCASWRPPEVPARPASAVRADIINLMPTSVSDRSGWARDIQTAFATQNIEASTSNLCATLAVVAQESSYQADPVVAGLPRIARAEIERRANAAHVPAFILNGALGLKSSNGQTYNERLDNVRTEKQLSDLFEDFAGKVPLGRSLFGGFNPVHTGGPMQVAVDFAEAHSDDYPYADATSARAEVFSRRGGLYFGILHLLGYAADYPSPLYRFADYNAGWYASRNAAFQRAVSQLTGIDLALDGDLVSYGITPSHTERATKTLSARIDLEEGLIRRDLTEGDTADFNDTTLYQRVYALADSVAGRPVPRVILPGITLESPKITRNLTTAWFAQRVESRWQSCMNRAGS</sequence>
<reference evidence="2" key="1">
    <citation type="journal article" date="2019" name="Int. J. Syst. Evol. Microbiol.">
        <title>The Global Catalogue of Microorganisms (GCM) 10K type strain sequencing project: providing services to taxonomists for standard genome sequencing and annotation.</title>
        <authorList>
            <consortium name="The Broad Institute Genomics Platform"/>
            <consortium name="The Broad Institute Genome Sequencing Center for Infectious Disease"/>
            <person name="Wu L."/>
            <person name="Ma J."/>
        </authorList>
    </citation>
    <scope>NUCLEOTIDE SEQUENCE [LARGE SCALE GENOMIC DNA]</scope>
    <source>
        <strain evidence="2">KCTC 52640</strain>
    </source>
</reference>
<dbReference type="Proteomes" id="UP001595462">
    <property type="component" value="Unassembled WGS sequence"/>
</dbReference>
<dbReference type="PROSITE" id="PS51257">
    <property type="entry name" value="PROKAR_LIPOPROTEIN"/>
    <property type="match status" value="1"/>
</dbReference>
<dbReference type="InterPro" id="IPR011673">
    <property type="entry name" value="DUF1615"/>
</dbReference>
<proteinExistence type="predicted"/>
<evidence type="ECO:0000313" key="2">
    <source>
        <dbReference type="Proteomes" id="UP001595462"/>
    </source>
</evidence>
<evidence type="ECO:0000313" key="1">
    <source>
        <dbReference type="EMBL" id="MFC3102331.1"/>
    </source>
</evidence>
<protein>
    <submittedName>
        <fullName evidence="1">DUF1615 domain-containing protein</fullName>
    </submittedName>
</protein>
<accession>A0ABV7ELH6</accession>
<keyword evidence="2" id="KW-1185">Reference proteome</keyword>
<gene>
    <name evidence="1" type="ORF">ACFOSU_00325</name>
</gene>
<name>A0ABV7ELH6_9GAMM</name>